<evidence type="ECO:0000313" key="2">
    <source>
        <dbReference type="Proteomes" id="UP000683925"/>
    </source>
</evidence>
<organism evidence="1 2">
    <name type="scientific">Paramecium octaurelia</name>
    <dbReference type="NCBI Taxonomy" id="43137"/>
    <lineage>
        <taxon>Eukaryota</taxon>
        <taxon>Sar</taxon>
        <taxon>Alveolata</taxon>
        <taxon>Ciliophora</taxon>
        <taxon>Intramacronucleata</taxon>
        <taxon>Oligohymenophorea</taxon>
        <taxon>Peniculida</taxon>
        <taxon>Parameciidae</taxon>
        <taxon>Paramecium</taxon>
    </lineage>
</organism>
<name>A0A8S1V9I6_PAROT</name>
<reference evidence="1" key="1">
    <citation type="submission" date="2021-01" db="EMBL/GenBank/DDBJ databases">
        <authorList>
            <consortium name="Genoscope - CEA"/>
            <person name="William W."/>
        </authorList>
    </citation>
    <scope>NUCLEOTIDE SEQUENCE</scope>
</reference>
<dbReference type="EMBL" id="CAJJDP010000059">
    <property type="protein sequence ID" value="CAD8172659.1"/>
    <property type="molecule type" value="Genomic_DNA"/>
</dbReference>
<dbReference type="Proteomes" id="UP000683925">
    <property type="component" value="Unassembled WGS sequence"/>
</dbReference>
<evidence type="ECO:0000313" key="1">
    <source>
        <dbReference type="EMBL" id="CAD8172659.1"/>
    </source>
</evidence>
<gene>
    <name evidence="1" type="ORF">POCTA_138.1.T0600227</name>
</gene>
<sequence length="61" mass="7327">MYSTSIKYKYFRVNFQANFVMHFYHNHLSLYLFIRANWNHEVSQDVTGSESEIGDSVIFPF</sequence>
<accession>A0A8S1V9I6</accession>
<keyword evidence="2" id="KW-1185">Reference proteome</keyword>
<protein>
    <submittedName>
        <fullName evidence="1">Uncharacterized protein</fullName>
    </submittedName>
</protein>
<proteinExistence type="predicted"/>
<dbReference type="AlphaFoldDB" id="A0A8S1V9I6"/>
<comment type="caution">
    <text evidence="1">The sequence shown here is derived from an EMBL/GenBank/DDBJ whole genome shotgun (WGS) entry which is preliminary data.</text>
</comment>